<evidence type="ECO:0000313" key="3">
    <source>
        <dbReference type="Proteomes" id="UP000489600"/>
    </source>
</evidence>
<reference evidence="1 3" key="1">
    <citation type="submission" date="2019-07" db="EMBL/GenBank/DDBJ databases">
        <authorList>
            <person name="Dittberner H."/>
        </authorList>
    </citation>
    <scope>NUCLEOTIDE SEQUENCE [LARGE SCALE GENOMIC DNA]</scope>
</reference>
<dbReference type="Proteomes" id="UP000489600">
    <property type="component" value="Unassembled WGS sequence"/>
</dbReference>
<dbReference type="AlphaFoldDB" id="A0A565B141"/>
<proteinExistence type="predicted"/>
<accession>A0A565B141</accession>
<evidence type="ECO:0000313" key="1">
    <source>
        <dbReference type="EMBL" id="VVA95030.1"/>
    </source>
</evidence>
<evidence type="ECO:0000313" key="2">
    <source>
        <dbReference type="EMBL" id="VVB02664.1"/>
    </source>
</evidence>
<sequence length="82" mass="9267">MDTLQIDTQWLEDVIFGDSEKNKKQETNDGEANVNDLLSEDLLAFENQTECFFQMPFMETNCDPSSSLSSLLYEGSEMALSS</sequence>
<dbReference type="EMBL" id="CABITT030000004">
    <property type="protein sequence ID" value="VVB02664.1"/>
    <property type="molecule type" value="Genomic_DNA"/>
</dbReference>
<name>A0A565B141_9BRAS</name>
<protein>
    <submittedName>
        <fullName evidence="1">Uncharacterized protein</fullName>
    </submittedName>
</protein>
<organism evidence="1 3">
    <name type="scientific">Arabis nemorensis</name>
    <dbReference type="NCBI Taxonomy" id="586526"/>
    <lineage>
        <taxon>Eukaryota</taxon>
        <taxon>Viridiplantae</taxon>
        <taxon>Streptophyta</taxon>
        <taxon>Embryophyta</taxon>
        <taxon>Tracheophyta</taxon>
        <taxon>Spermatophyta</taxon>
        <taxon>Magnoliopsida</taxon>
        <taxon>eudicotyledons</taxon>
        <taxon>Gunneridae</taxon>
        <taxon>Pentapetalae</taxon>
        <taxon>rosids</taxon>
        <taxon>malvids</taxon>
        <taxon>Brassicales</taxon>
        <taxon>Brassicaceae</taxon>
        <taxon>Arabideae</taxon>
        <taxon>Arabis</taxon>
    </lineage>
</organism>
<dbReference type="EMBL" id="CABITT030000002">
    <property type="protein sequence ID" value="VVA95030.1"/>
    <property type="molecule type" value="Genomic_DNA"/>
</dbReference>
<gene>
    <name evidence="2" type="ORF">ANE_LOCUS13108</name>
    <name evidence="1" type="ORF">ANE_LOCUS5475</name>
</gene>
<keyword evidence="3" id="KW-1185">Reference proteome</keyword>